<dbReference type="InterPro" id="IPR050641">
    <property type="entry name" value="RIFMO-like"/>
</dbReference>
<dbReference type="OrthoDB" id="9766816at2"/>
<comment type="cofactor">
    <cofactor evidence="1">
        <name>FAD</name>
        <dbReference type="ChEBI" id="CHEBI:57692"/>
    </cofactor>
</comment>
<dbReference type="STRING" id="652787.SAMN05216490_0228"/>
<evidence type="ECO:0000256" key="1">
    <source>
        <dbReference type="ARBA" id="ARBA00001974"/>
    </source>
</evidence>
<accession>A0A1H1N2W4</accession>
<dbReference type="GO" id="GO:0016709">
    <property type="term" value="F:oxidoreductase activity, acting on paired donors, with incorporation or reduction of molecular oxygen, NAD(P)H as one donor, and incorporation of one atom of oxygen"/>
    <property type="evidence" value="ECO:0007669"/>
    <property type="project" value="UniProtKB-ARBA"/>
</dbReference>
<dbReference type="InterPro" id="IPR002938">
    <property type="entry name" value="FAD-bd"/>
</dbReference>
<dbReference type="SUPFAM" id="SSF51905">
    <property type="entry name" value="FAD/NAD(P)-binding domain"/>
    <property type="match status" value="1"/>
</dbReference>
<dbReference type="GO" id="GO:0071949">
    <property type="term" value="F:FAD binding"/>
    <property type="evidence" value="ECO:0007669"/>
    <property type="project" value="InterPro"/>
</dbReference>
<dbReference type="PRINTS" id="PR00420">
    <property type="entry name" value="RNGMNOXGNASE"/>
</dbReference>
<evidence type="ECO:0000313" key="6">
    <source>
        <dbReference type="Proteomes" id="UP000199679"/>
    </source>
</evidence>
<evidence type="ECO:0000259" key="4">
    <source>
        <dbReference type="Pfam" id="PF01494"/>
    </source>
</evidence>
<evidence type="ECO:0000256" key="2">
    <source>
        <dbReference type="ARBA" id="ARBA00022630"/>
    </source>
</evidence>
<keyword evidence="6" id="KW-1185">Reference proteome</keyword>
<sequence length="533" mass="60121">MVFTTQHTHVLIVGAGPSGLMMAAQLLRYGVQPIIIDSKAGPTNHSKALAVQARSLEIYRQMGVVDKAVNNGKKAQGAIFNHNGVEEATLSLHNIGEGLTPFPYILMYEQSKNERLLLDYLTLNCCPVYWNTTLTSLQQNADGATVQLQNAEGEYTLTCDWVVGADGAHSSVRKQLQIPFKGDTYAHSFYLIDAKLNASSLTEDHLNMFLGEKSFTAFFPMPEQDSCRIIGNLPEEFGEREDVQVEEMLPYLNAITKRTITLMQTNWFTTYKLHHRMADNFRVQRCFLIGDAAHIHSPVGGQGMNTGLQDAYNLAWKLAGVVNGQIKPTILDSYAAERMPVAKELLNTTDAAFNVIMSTKWYAKLFKKWLLFRILGFAWKSGNIRTAFFKRVSQIDINYRDSNINLHLSKSTKVKAGDRLPYLKLFDEKQHVETDLHEWCSKPGFTLIILGKFDELFLFTMAKWITQKYAGKLNFFYLPPSGKNLEVFETFEANPHQQKAIIVRPDMYIGYMNDVADIGMMDSYLQNVAGVSG</sequence>
<name>A0A1H1N2W4_MUCMA</name>
<dbReference type="Proteomes" id="UP000199679">
    <property type="component" value="Chromosome I"/>
</dbReference>
<gene>
    <name evidence="5" type="ORF">SAMN05216490_0228</name>
</gene>
<dbReference type="InterPro" id="IPR036188">
    <property type="entry name" value="FAD/NAD-bd_sf"/>
</dbReference>
<dbReference type="Pfam" id="PF01494">
    <property type="entry name" value="FAD_binding_3"/>
    <property type="match status" value="1"/>
</dbReference>
<proteinExistence type="predicted"/>
<dbReference type="Gene3D" id="3.50.50.60">
    <property type="entry name" value="FAD/NAD(P)-binding domain"/>
    <property type="match status" value="1"/>
</dbReference>
<dbReference type="PANTHER" id="PTHR43004">
    <property type="entry name" value="TRK SYSTEM POTASSIUM UPTAKE PROTEIN"/>
    <property type="match status" value="1"/>
</dbReference>
<dbReference type="RefSeq" id="WP_091367912.1">
    <property type="nucleotide sequence ID" value="NZ_LT629740.1"/>
</dbReference>
<keyword evidence="3" id="KW-0274">FAD</keyword>
<evidence type="ECO:0000256" key="3">
    <source>
        <dbReference type="ARBA" id="ARBA00022827"/>
    </source>
</evidence>
<dbReference type="PANTHER" id="PTHR43004:SF19">
    <property type="entry name" value="BINDING MONOOXYGENASE, PUTATIVE (JCVI)-RELATED"/>
    <property type="match status" value="1"/>
</dbReference>
<protein>
    <submittedName>
        <fullName evidence="5">2-polyprenyl-6-methoxyphenol hydroxylase</fullName>
    </submittedName>
</protein>
<reference evidence="5 6" key="1">
    <citation type="submission" date="2016-10" db="EMBL/GenBank/DDBJ databases">
        <authorList>
            <person name="de Groot N.N."/>
        </authorList>
    </citation>
    <scope>NUCLEOTIDE SEQUENCE [LARGE SCALE GENOMIC DNA]</scope>
    <source>
        <strain evidence="5 6">MP1X4</strain>
    </source>
</reference>
<feature type="domain" description="FAD-binding" evidence="4">
    <location>
        <begin position="8"/>
        <end position="347"/>
    </location>
</feature>
<dbReference type="Gene3D" id="3.30.70.2450">
    <property type="match status" value="1"/>
</dbReference>
<keyword evidence="2" id="KW-0285">Flavoprotein</keyword>
<evidence type="ECO:0000313" key="5">
    <source>
        <dbReference type="EMBL" id="SDR93393.1"/>
    </source>
</evidence>
<organism evidence="5 6">
    <name type="scientific">Mucilaginibacter mallensis</name>
    <dbReference type="NCBI Taxonomy" id="652787"/>
    <lineage>
        <taxon>Bacteria</taxon>
        <taxon>Pseudomonadati</taxon>
        <taxon>Bacteroidota</taxon>
        <taxon>Sphingobacteriia</taxon>
        <taxon>Sphingobacteriales</taxon>
        <taxon>Sphingobacteriaceae</taxon>
        <taxon>Mucilaginibacter</taxon>
    </lineage>
</organism>
<dbReference type="AlphaFoldDB" id="A0A1H1N2W4"/>
<dbReference type="EMBL" id="LT629740">
    <property type="protein sequence ID" value="SDR93393.1"/>
    <property type="molecule type" value="Genomic_DNA"/>
</dbReference>